<protein>
    <submittedName>
        <fullName evidence="4">Y4yA family PLP-dependent enzyme</fullName>
    </submittedName>
</protein>
<evidence type="ECO:0000256" key="2">
    <source>
        <dbReference type="ARBA" id="ARBA00022898"/>
    </source>
</evidence>
<dbReference type="PANTHER" id="PTHR43727:SF2">
    <property type="entry name" value="GROUP IV DECARBOXYLASE"/>
    <property type="match status" value="1"/>
</dbReference>
<proteinExistence type="predicted"/>
<dbReference type="EMBL" id="CP117880">
    <property type="protein sequence ID" value="WDF69664.1"/>
    <property type="molecule type" value="Genomic_DNA"/>
</dbReference>
<dbReference type="SUPFAM" id="SSF51419">
    <property type="entry name" value="PLP-binding barrel"/>
    <property type="match status" value="1"/>
</dbReference>
<dbReference type="RefSeq" id="WP_274268377.1">
    <property type="nucleotide sequence ID" value="NZ_CP117880.1"/>
</dbReference>
<dbReference type="PANTHER" id="PTHR43727">
    <property type="entry name" value="DIAMINOPIMELATE DECARBOXYLASE"/>
    <property type="match status" value="1"/>
</dbReference>
<dbReference type="CDD" id="cd06842">
    <property type="entry name" value="PLPDE_III_Y4yA_like"/>
    <property type="match status" value="1"/>
</dbReference>
<evidence type="ECO:0000259" key="3">
    <source>
        <dbReference type="Pfam" id="PF02784"/>
    </source>
</evidence>
<keyword evidence="5" id="KW-1185">Reference proteome</keyword>
<accession>A0ABY7WJ84</accession>
<organism evidence="4 5">
    <name type="scientific">Sphingobacterium oryzagri</name>
    <dbReference type="NCBI Taxonomy" id="3025669"/>
    <lineage>
        <taxon>Bacteria</taxon>
        <taxon>Pseudomonadati</taxon>
        <taxon>Bacteroidota</taxon>
        <taxon>Sphingobacteriia</taxon>
        <taxon>Sphingobacteriales</taxon>
        <taxon>Sphingobacteriaceae</taxon>
        <taxon>Sphingobacterium</taxon>
    </lineage>
</organism>
<evidence type="ECO:0000256" key="1">
    <source>
        <dbReference type="ARBA" id="ARBA00001933"/>
    </source>
</evidence>
<evidence type="ECO:0000313" key="4">
    <source>
        <dbReference type="EMBL" id="WDF69664.1"/>
    </source>
</evidence>
<name>A0ABY7WJ84_9SPHI</name>
<sequence length="473" mass="53196">MKTTTDDKHLSLTPIIHDWVQRLLADKDLLAETVKQENSPVNIQSTMPFRENIATYKTVFDRYALAHKIFFARKANKCLSYAKAAAAAGEGVDTASHKELQQCLEAGIPGEQLILTAAVKNQALLELAVEEHVTIIIDNMDEYESLDSIVRAKEINAKVSIRLGGFAYDNKTLPTRFGFTLIQAYSLISEQIEAHPYLTFKGLHFHLNGYSVEQRVAAIDQCVKLIDKLLAVGIQTQHLDIGGGYLVNYLANRAEWENFQQELKKAVLGQRPALTYQNDALGMVLIDGKLHGEPTVYPYYNEMYKGLFLEKILTSEAPTYQQAIHELIKERSIELRIEPGRSLLDQAGITVARVLFRKQDTEGNLLVGLEMNRTQLKSSSADFLVDPIHITHQAQELQQPVSGFLVGGYCLEQEFLLKRKIQFATYPQIGDLIVFPNTAGYMMHFFESQAHQFALASNVFCNEDLAITNPDKD</sequence>
<dbReference type="InterPro" id="IPR022644">
    <property type="entry name" value="De-COase2_N"/>
</dbReference>
<reference evidence="4 5" key="1">
    <citation type="submission" date="2023-02" db="EMBL/GenBank/DDBJ databases">
        <title>Genome sequence of Sphingobacterium sp. KACC 22765.</title>
        <authorList>
            <person name="Kim S."/>
            <person name="Heo J."/>
            <person name="Kwon S.-W."/>
        </authorList>
    </citation>
    <scope>NUCLEOTIDE SEQUENCE [LARGE SCALE GENOMIC DNA]</scope>
    <source>
        <strain evidence="4 5">KACC 22765</strain>
    </source>
</reference>
<evidence type="ECO:0000313" key="5">
    <source>
        <dbReference type="Proteomes" id="UP001221558"/>
    </source>
</evidence>
<dbReference type="SUPFAM" id="SSF50621">
    <property type="entry name" value="Alanine racemase C-terminal domain-like"/>
    <property type="match status" value="1"/>
</dbReference>
<comment type="cofactor">
    <cofactor evidence="1">
        <name>pyridoxal 5'-phosphate</name>
        <dbReference type="ChEBI" id="CHEBI:597326"/>
    </cofactor>
</comment>
<gene>
    <name evidence="4" type="ORF">PQ465_04605</name>
</gene>
<dbReference type="InterPro" id="IPR029066">
    <property type="entry name" value="PLP-binding_barrel"/>
</dbReference>
<dbReference type="PRINTS" id="PR01179">
    <property type="entry name" value="ODADCRBXLASE"/>
</dbReference>
<dbReference type="Pfam" id="PF02784">
    <property type="entry name" value="Orn_Arg_deC_N"/>
    <property type="match status" value="1"/>
</dbReference>
<dbReference type="InterPro" id="IPR042152">
    <property type="entry name" value="Y4yA-like"/>
</dbReference>
<feature type="domain" description="Orn/DAP/Arg decarboxylase 2 N-terminal" evidence="3">
    <location>
        <begin position="53"/>
        <end position="266"/>
    </location>
</feature>
<dbReference type="Gene3D" id="2.40.37.10">
    <property type="entry name" value="Lyase, Ornithine Decarboxylase, Chain A, domain 1"/>
    <property type="match status" value="1"/>
</dbReference>
<dbReference type="InterPro" id="IPR000183">
    <property type="entry name" value="Orn/DAP/Arg_de-COase"/>
</dbReference>
<keyword evidence="2" id="KW-0663">Pyridoxal phosphate</keyword>
<dbReference type="Gene3D" id="3.20.20.10">
    <property type="entry name" value="Alanine racemase"/>
    <property type="match status" value="1"/>
</dbReference>
<dbReference type="InterPro" id="IPR009006">
    <property type="entry name" value="Ala_racemase/Decarboxylase_C"/>
</dbReference>
<dbReference type="Proteomes" id="UP001221558">
    <property type="component" value="Chromosome"/>
</dbReference>